<name>A0ABQ6MH84_9STRA</name>
<protein>
    <recommendedName>
        <fullName evidence="1">VOC domain-containing protein</fullName>
    </recommendedName>
</protein>
<evidence type="ECO:0000259" key="1">
    <source>
        <dbReference type="PROSITE" id="PS51819"/>
    </source>
</evidence>
<evidence type="ECO:0000313" key="2">
    <source>
        <dbReference type="EMBL" id="GMI26007.1"/>
    </source>
</evidence>
<evidence type="ECO:0000313" key="3">
    <source>
        <dbReference type="Proteomes" id="UP001165060"/>
    </source>
</evidence>
<dbReference type="SUPFAM" id="SSF54593">
    <property type="entry name" value="Glyoxalase/Bleomycin resistance protein/Dihydroxybiphenyl dioxygenase"/>
    <property type="match status" value="1"/>
</dbReference>
<dbReference type="Gene3D" id="3.10.180.10">
    <property type="entry name" value="2,3-Dihydroxybiphenyl 1,2-Dioxygenase, domain 1"/>
    <property type="match status" value="1"/>
</dbReference>
<dbReference type="Pfam" id="PF00903">
    <property type="entry name" value="Glyoxalase"/>
    <property type="match status" value="1"/>
</dbReference>
<organism evidence="2 3">
    <name type="scientific">Tetraparma gracilis</name>
    <dbReference type="NCBI Taxonomy" id="2962635"/>
    <lineage>
        <taxon>Eukaryota</taxon>
        <taxon>Sar</taxon>
        <taxon>Stramenopiles</taxon>
        <taxon>Ochrophyta</taxon>
        <taxon>Bolidophyceae</taxon>
        <taxon>Parmales</taxon>
        <taxon>Triparmaceae</taxon>
        <taxon>Tetraparma</taxon>
    </lineage>
</organism>
<dbReference type="PROSITE" id="PS51819">
    <property type="entry name" value="VOC"/>
    <property type="match status" value="1"/>
</dbReference>
<comment type="caution">
    <text evidence="2">The sequence shown here is derived from an EMBL/GenBank/DDBJ whole genome shotgun (WGS) entry which is preliminary data.</text>
</comment>
<dbReference type="EMBL" id="BRYB01002824">
    <property type="protein sequence ID" value="GMI26007.1"/>
    <property type="molecule type" value="Genomic_DNA"/>
</dbReference>
<dbReference type="InterPro" id="IPR029068">
    <property type="entry name" value="Glyas_Bleomycin-R_OHBP_Dase"/>
</dbReference>
<dbReference type="InterPro" id="IPR037523">
    <property type="entry name" value="VOC_core"/>
</dbReference>
<gene>
    <name evidence="2" type="ORF">TeGR_g4917</name>
</gene>
<accession>A0ABQ6MH84</accession>
<dbReference type="InterPro" id="IPR004360">
    <property type="entry name" value="Glyas_Fos-R_dOase_dom"/>
</dbReference>
<sequence>MSVDHVCLCVTDLPLSIAWYANVLGLRHTRRSEPHFYPGCRDSPAFLTSRAPGGGGGGPAVNLALLRVGEEDRIPDHRGAHVAFTLPLPGWERARGELPRLLAANGGGGGRLDVEECDYGVQRSLFFQDPDGNVLELATWL</sequence>
<feature type="domain" description="VOC" evidence="1">
    <location>
        <begin position="2"/>
        <end position="140"/>
    </location>
</feature>
<dbReference type="CDD" id="cd06587">
    <property type="entry name" value="VOC"/>
    <property type="match status" value="1"/>
</dbReference>
<reference evidence="2 3" key="1">
    <citation type="journal article" date="2023" name="Commun. Biol.">
        <title>Genome analysis of Parmales, the sister group of diatoms, reveals the evolutionary specialization of diatoms from phago-mixotrophs to photoautotrophs.</title>
        <authorList>
            <person name="Ban H."/>
            <person name="Sato S."/>
            <person name="Yoshikawa S."/>
            <person name="Yamada K."/>
            <person name="Nakamura Y."/>
            <person name="Ichinomiya M."/>
            <person name="Sato N."/>
            <person name="Blanc-Mathieu R."/>
            <person name="Endo H."/>
            <person name="Kuwata A."/>
            <person name="Ogata H."/>
        </authorList>
    </citation>
    <scope>NUCLEOTIDE SEQUENCE [LARGE SCALE GENOMIC DNA]</scope>
</reference>
<keyword evidence="3" id="KW-1185">Reference proteome</keyword>
<dbReference type="Proteomes" id="UP001165060">
    <property type="component" value="Unassembled WGS sequence"/>
</dbReference>
<proteinExistence type="predicted"/>